<sequence length="826" mass="93875">PQGFTPKSLSASRALQSYPQAVRTRLAMTHKMVKLSYEDMMEKFIPPVVVEPEAALFKNIFDQAPAKMEADFLKSLGVSLNKHVAGDDWQFVVFTKSDPPPKSIEIEMYPKCSAAVLEKRSNWSAIELYIAACAVEGLDPFEDDISTEPPPRCDEVQDPDLFSDSSSSSSERITTRTFLDQIMEHTDIVFQRQQRTHYYTLAIFGRYARIARWDRSGCVYSDRFDYMSEPAKLVLFLWRLSHAATPDVRGHDPSATRVLWASAEYHAMMLSAKFTSGGHARELFAKSLVDTWPWWKLTVPNVDPKKPPHVYLVGEPTFYAREIVGRGTRGYVALDYTDPTQPGPFVYLKDCWRVVHPRSEQEGAILTYLNSKKVRYIPTMICHGDIGEKTEMARDVWKEVHGAEEECPLKNHRHYRLVVKEVGKPLKTFKNGRALMWVVLNAVMAHRDAYTNAHTIHRDLSVGNILIMPDSEDPKFGCHGLLTDWELSKRTDEEDLEPRHPDRTGTWQFMSVNALREPRKQIIIPDEMESVFHILLYCSIRYLPHTCGNVGEFMRRYFDDGVPLDANPKEFTTGLLKAMVLTGGVLRAHDQNPIVFLLERPPPAANIPAHPSPPPANRVNPSSSSPADPCSSPSPSGSRPSPPSRSQPKKLLAPRKEYSSAQRHPMDRVLRRMLPLFGALYRLQDHTVNQVKKGSEKKLKIIDKTQELESHTRARDLFLKRPPRPVDQEDPAPLNPPDIVLKAFEEKALKLREHTEIGRILAEAAFQVNERWPKFDKTDDQLLSTYKPDGEITHKAKPPKRSAADTSEERDHKKPRGAFKLAASQT</sequence>
<gene>
    <name evidence="3" type="ORF">TRAPUB_3719</name>
</gene>
<feature type="domain" description="Fungal-type protein kinase" evidence="2">
    <location>
        <begin position="171"/>
        <end position="537"/>
    </location>
</feature>
<feature type="region of interest" description="Disordered" evidence="1">
    <location>
        <begin position="606"/>
        <end position="666"/>
    </location>
</feature>
<keyword evidence="4" id="KW-1185">Reference proteome</keyword>
<dbReference type="Gene3D" id="1.10.510.10">
    <property type="entry name" value="Transferase(Phosphotransferase) domain 1"/>
    <property type="match status" value="1"/>
</dbReference>
<reference evidence="3 4" key="1">
    <citation type="submission" date="2016-10" db="EMBL/GenBank/DDBJ databases">
        <title>Genome sequence of the basidiomycete white-rot fungus Trametes pubescens.</title>
        <authorList>
            <person name="Makela M.R."/>
            <person name="Granchi Z."/>
            <person name="Peng M."/>
            <person name="De Vries R.P."/>
            <person name="Grigoriev I."/>
            <person name="Riley R."/>
            <person name="Hilden K."/>
        </authorList>
    </citation>
    <scope>NUCLEOTIDE SEQUENCE [LARGE SCALE GENOMIC DNA]</scope>
    <source>
        <strain evidence="3 4">FBCC735</strain>
    </source>
</reference>
<feature type="region of interest" description="Disordered" evidence="1">
    <location>
        <begin position="777"/>
        <end position="826"/>
    </location>
</feature>
<dbReference type="InterPro" id="IPR040976">
    <property type="entry name" value="Pkinase_fungal"/>
</dbReference>
<dbReference type="AlphaFoldDB" id="A0A1M2VCX7"/>
<dbReference type="Proteomes" id="UP000184267">
    <property type="component" value="Unassembled WGS sequence"/>
</dbReference>
<evidence type="ECO:0000259" key="2">
    <source>
        <dbReference type="Pfam" id="PF17667"/>
    </source>
</evidence>
<dbReference type="Pfam" id="PF17667">
    <property type="entry name" value="Pkinase_fungal"/>
    <property type="match status" value="1"/>
</dbReference>
<dbReference type="PANTHER" id="PTHR38248">
    <property type="entry name" value="FUNK1 6"/>
    <property type="match status" value="1"/>
</dbReference>
<protein>
    <recommendedName>
        <fullName evidence="2">Fungal-type protein kinase domain-containing protein</fullName>
    </recommendedName>
</protein>
<dbReference type="OMA" id="MMEKFIP"/>
<feature type="region of interest" description="Disordered" evidence="1">
    <location>
        <begin position="144"/>
        <end position="169"/>
    </location>
</feature>
<evidence type="ECO:0000256" key="1">
    <source>
        <dbReference type="SAM" id="MobiDB-lite"/>
    </source>
</evidence>
<accession>A0A1M2VCX7</accession>
<dbReference type="EMBL" id="MNAD01001456">
    <property type="protein sequence ID" value="OJT05490.1"/>
    <property type="molecule type" value="Genomic_DNA"/>
</dbReference>
<comment type="caution">
    <text evidence="3">The sequence shown here is derived from an EMBL/GenBank/DDBJ whole genome shotgun (WGS) entry which is preliminary data.</text>
</comment>
<dbReference type="OrthoDB" id="3265188at2759"/>
<dbReference type="SUPFAM" id="SSF56112">
    <property type="entry name" value="Protein kinase-like (PK-like)"/>
    <property type="match status" value="1"/>
</dbReference>
<feature type="compositionally biased region" description="Pro residues" evidence="1">
    <location>
        <begin position="606"/>
        <end position="616"/>
    </location>
</feature>
<evidence type="ECO:0000313" key="4">
    <source>
        <dbReference type="Proteomes" id="UP000184267"/>
    </source>
</evidence>
<feature type="non-terminal residue" evidence="3">
    <location>
        <position position="1"/>
    </location>
</feature>
<feature type="compositionally biased region" description="Basic and acidic residues" evidence="1">
    <location>
        <begin position="654"/>
        <end position="666"/>
    </location>
</feature>
<name>A0A1M2VCX7_TRAPU</name>
<dbReference type="InterPro" id="IPR011009">
    <property type="entry name" value="Kinase-like_dom_sf"/>
</dbReference>
<organism evidence="3 4">
    <name type="scientific">Trametes pubescens</name>
    <name type="common">White-rot fungus</name>
    <dbReference type="NCBI Taxonomy" id="154538"/>
    <lineage>
        <taxon>Eukaryota</taxon>
        <taxon>Fungi</taxon>
        <taxon>Dikarya</taxon>
        <taxon>Basidiomycota</taxon>
        <taxon>Agaricomycotina</taxon>
        <taxon>Agaricomycetes</taxon>
        <taxon>Polyporales</taxon>
        <taxon>Polyporaceae</taxon>
        <taxon>Trametes</taxon>
    </lineage>
</organism>
<evidence type="ECO:0000313" key="3">
    <source>
        <dbReference type="EMBL" id="OJT05490.1"/>
    </source>
</evidence>
<dbReference type="PANTHER" id="PTHR38248:SF2">
    <property type="entry name" value="FUNK1 11"/>
    <property type="match status" value="1"/>
</dbReference>
<feature type="compositionally biased region" description="Low complexity" evidence="1">
    <location>
        <begin position="621"/>
        <end position="639"/>
    </location>
</feature>
<proteinExistence type="predicted"/>